<evidence type="ECO:0000313" key="1">
    <source>
        <dbReference type="EMBL" id="MCJ1959091.1"/>
    </source>
</evidence>
<accession>A0ABT0A7A9</accession>
<proteinExistence type="predicted"/>
<dbReference type="EMBL" id="JALHAT010000001">
    <property type="protein sequence ID" value="MCJ1959091.1"/>
    <property type="molecule type" value="Genomic_DNA"/>
</dbReference>
<gene>
    <name evidence="1" type="ORF">MTR65_00150</name>
</gene>
<dbReference type="RefSeq" id="WP_243796201.1">
    <property type="nucleotide sequence ID" value="NZ_JALHAT010000001.1"/>
</dbReference>
<organism evidence="1 2">
    <name type="scientific">Novosphingobium mangrovi</name>
    <name type="common">ex Hu et al. 2023</name>
    <dbReference type="NCBI Taxonomy" id="2930094"/>
    <lineage>
        <taxon>Bacteria</taxon>
        <taxon>Pseudomonadati</taxon>
        <taxon>Pseudomonadota</taxon>
        <taxon>Alphaproteobacteria</taxon>
        <taxon>Sphingomonadales</taxon>
        <taxon>Sphingomonadaceae</taxon>
        <taxon>Novosphingobium</taxon>
    </lineage>
</organism>
<reference evidence="1" key="1">
    <citation type="submission" date="2022-03" db="EMBL/GenBank/DDBJ databases">
        <title>Identification of a novel bacterium isolated from mangrove sediments.</title>
        <authorList>
            <person name="Pan X."/>
        </authorList>
    </citation>
    <scope>NUCLEOTIDE SEQUENCE</scope>
    <source>
        <strain evidence="1">B2637</strain>
    </source>
</reference>
<protein>
    <submittedName>
        <fullName evidence="1">Uncharacterized protein</fullName>
    </submittedName>
</protein>
<name>A0ABT0A7A9_9SPHN</name>
<sequence length="76" mass="7996">MDLNKAYAAHQRALMAAGMATDPQARRDRLADAARIATRIGSFQQDLGAAAAQAWMHTPSAAPAHFEAGLHGAAVR</sequence>
<dbReference type="Proteomes" id="UP001162802">
    <property type="component" value="Unassembled WGS sequence"/>
</dbReference>
<keyword evidence="2" id="KW-1185">Reference proteome</keyword>
<evidence type="ECO:0000313" key="2">
    <source>
        <dbReference type="Proteomes" id="UP001162802"/>
    </source>
</evidence>
<comment type="caution">
    <text evidence="1">The sequence shown here is derived from an EMBL/GenBank/DDBJ whole genome shotgun (WGS) entry which is preliminary data.</text>
</comment>